<reference evidence="2 3" key="1">
    <citation type="journal article" date="2018" name="G3 (Bethesda)">
        <title>Phylogenetic and Phylogenomic Definition of Rhizopus Species.</title>
        <authorList>
            <person name="Gryganskyi A.P."/>
            <person name="Golan J."/>
            <person name="Dolatabadi S."/>
            <person name="Mondo S."/>
            <person name="Robb S."/>
            <person name="Idnurm A."/>
            <person name="Muszewska A."/>
            <person name="Steczkiewicz K."/>
            <person name="Masonjones S."/>
            <person name="Liao H.L."/>
            <person name="Gajdeczka M.T."/>
            <person name="Anike F."/>
            <person name="Vuek A."/>
            <person name="Anishchenko I.M."/>
            <person name="Voigt K."/>
            <person name="de Hoog G.S."/>
            <person name="Smith M.E."/>
            <person name="Heitman J."/>
            <person name="Vilgalys R."/>
            <person name="Stajich J.E."/>
        </authorList>
    </citation>
    <scope>NUCLEOTIDE SEQUENCE [LARGE SCALE GENOMIC DNA]</scope>
    <source>
        <strain evidence="2 3">CBS 357.93</strain>
    </source>
</reference>
<feature type="coiled-coil region" evidence="1">
    <location>
        <begin position="157"/>
        <end position="248"/>
    </location>
</feature>
<dbReference type="OrthoDB" id="2231703at2759"/>
<evidence type="ECO:0000256" key="1">
    <source>
        <dbReference type="SAM" id="Coils"/>
    </source>
</evidence>
<protein>
    <submittedName>
        <fullName evidence="2">Uncharacterized protein</fullName>
    </submittedName>
</protein>
<gene>
    <name evidence="2" type="ORF">CU097_004400</name>
</gene>
<proteinExistence type="predicted"/>
<organism evidence="2 3">
    <name type="scientific">Rhizopus azygosporus</name>
    <name type="common">Rhizopus microsporus var. azygosporus</name>
    <dbReference type="NCBI Taxonomy" id="86630"/>
    <lineage>
        <taxon>Eukaryota</taxon>
        <taxon>Fungi</taxon>
        <taxon>Fungi incertae sedis</taxon>
        <taxon>Mucoromycota</taxon>
        <taxon>Mucoromycotina</taxon>
        <taxon>Mucoromycetes</taxon>
        <taxon>Mucorales</taxon>
        <taxon>Mucorineae</taxon>
        <taxon>Rhizopodaceae</taxon>
        <taxon>Rhizopus</taxon>
    </lineage>
</organism>
<keyword evidence="3" id="KW-1185">Reference proteome</keyword>
<evidence type="ECO:0000313" key="2">
    <source>
        <dbReference type="EMBL" id="RCH83627.1"/>
    </source>
</evidence>
<name>A0A367J116_RHIAZ</name>
<keyword evidence="1" id="KW-0175">Coiled coil</keyword>
<comment type="caution">
    <text evidence="2">The sequence shown here is derived from an EMBL/GenBank/DDBJ whole genome shotgun (WGS) entry which is preliminary data.</text>
</comment>
<feature type="coiled-coil region" evidence="1">
    <location>
        <begin position="44"/>
        <end position="105"/>
    </location>
</feature>
<dbReference type="AlphaFoldDB" id="A0A367J116"/>
<dbReference type="Proteomes" id="UP000252139">
    <property type="component" value="Unassembled WGS sequence"/>
</dbReference>
<evidence type="ECO:0000313" key="3">
    <source>
        <dbReference type="Proteomes" id="UP000252139"/>
    </source>
</evidence>
<accession>A0A367J116</accession>
<sequence>MCVKEYPQKEYDEVIAVLDLVRSLKDMPCISLPLKESPRMVRETEELKNQVELLKEQITDLQYRNSKLAAKHSASLNALEEYSKVRKAEMQREELLQSLRTISMEEELRKTKIGLVNSVTAANIKEFQRQDLEHECKRLKLDILSNTHITEEYGYRIQQYETQLDDYKLQLDTYKSQIEKYKLQLRNCKEQIGDYEDKVEKLQKANIQVSKDLVRLQREHDMETKTLIESFKQKAKAFEEKVRKKLEESQEP</sequence>
<dbReference type="EMBL" id="PJQL01002602">
    <property type="protein sequence ID" value="RCH83627.1"/>
    <property type="molecule type" value="Genomic_DNA"/>
</dbReference>